<dbReference type="EMBL" id="JADNYJ010000205">
    <property type="protein sequence ID" value="KAF8874963.1"/>
    <property type="molecule type" value="Genomic_DNA"/>
</dbReference>
<gene>
    <name evidence="1" type="ORF">CPB84DRAFT_1797095</name>
</gene>
<protein>
    <submittedName>
        <fullName evidence="1">Uncharacterized protein</fullName>
    </submittedName>
</protein>
<evidence type="ECO:0000313" key="2">
    <source>
        <dbReference type="Proteomes" id="UP000724874"/>
    </source>
</evidence>
<sequence>MAGRHYISSIDFQIDLSSCLAAATTGAEHQARIIFEEKSYHAKSLILIAAAGEWWQFQFVTRAKFMNMDRGHGKSQFVTVQSQSSGMGGKKKKGLSRFSTIDTKTEPAYTDVKKARPLLGSWSDYICFGSKASNQRLYLIHEELKKISKALKVDAVAQLKEWIENGYESEDTVASESEDELNLFSDND</sequence>
<name>A0A9P5N9Y3_GYMJU</name>
<dbReference type="AlphaFoldDB" id="A0A9P5N9Y3"/>
<keyword evidence="2" id="KW-1185">Reference proteome</keyword>
<evidence type="ECO:0000313" key="1">
    <source>
        <dbReference type="EMBL" id="KAF8874963.1"/>
    </source>
</evidence>
<dbReference type="Proteomes" id="UP000724874">
    <property type="component" value="Unassembled WGS sequence"/>
</dbReference>
<feature type="non-terminal residue" evidence="1">
    <location>
        <position position="188"/>
    </location>
</feature>
<dbReference type="OrthoDB" id="2610860at2759"/>
<reference evidence="1" key="1">
    <citation type="submission" date="2020-11" db="EMBL/GenBank/DDBJ databases">
        <authorList>
            <consortium name="DOE Joint Genome Institute"/>
            <person name="Ahrendt S."/>
            <person name="Riley R."/>
            <person name="Andreopoulos W."/>
            <person name="LaButti K."/>
            <person name="Pangilinan J."/>
            <person name="Ruiz-duenas F.J."/>
            <person name="Barrasa J.M."/>
            <person name="Sanchez-Garcia M."/>
            <person name="Camarero S."/>
            <person name="Miyauchi S."/>
            <person name="Serrano A."/>
            <person name="Linde D."/>
            <person name="Babiker R."/>
            <person name="Drula E."/>
            <person name="Ayuso-Fernandez I."/>
            <person name="Pacheco R."/>
            <person name="Padilla G."/>
            <person name="Ferreira P."/>
            <person name="Barriuso J."/>
            <person name="Kellner H."/>
            <person name="Castanera R."/>
            <person name="Alfaro M."/>
            <person name="Ramirez L."/>
            <person name="Pisabarro A.G."/>
            <person name="Kuo A."/>
            <person name="Tritt A."/>
            <person name="Lipzen A."/>
            <person name="He G."/>
            <person name="Yan M."/>
            <person name="Ng V."/>
            <person name="Cullen D."/>
            <person name="Martin F."/>
            <person name="Rosso M.-N."/>
            <person name="Henrissat B."/>
            <person name="Hibbett D."/>
            <person name="Martinez A.T."/>
            <person name="Grigoriev I.V."/>
        </authorList>
    </citation>
    <scope>NUCLEOTIDE SEQUENCE</scope>
    <source>
        <strain evidence="1">AH 44721</strain>
    </source>
</reference>
<accession>A0A9P5N9Y3</accession>
<comment type="caution">
    <text evidence="1">The sequence shown here is derived from an EMBL/GenBank/DDBJ whole genome shotgun (WGS) entry which is preliminary data.</text>
</comment>
<organism evidence="1 2">
    <name type="scientific">Gymnopilus junonius</name>
    <name type="common">Spectacular rustgill mushroom</name>
    <name type="synonym">Gymnopilus spectabilis subsp. junonius</name>
    <dbReference type="NCBI Taxonomy" id="109634"/>
    <lineage>
        <taxon>Eukaryota</taxon>
        <taxon>Fungi</taxon>
        <taxon>Dikarya</taxon>
        <taxon>Basidiomycota</taxon>
        <taxon>Agaricomycotina</taxon>
        <taxon>Agaricomycetes</taxon>
        <taxon>Agaricomycetidae</taxon>
        <taxon>Agaricales</taxon>
        <taxon>Agaricineae</taxon>
        <taxon>Hymenogastraceae</taxon>
        <taxon>Gymnopilus</taxon>
    </lineage>
</organism>
<proteinExistence type="predicted"/>